<keyword evidence="1" id="KW-0472">Membrane</keyword>
<name>A0ABV9F9K0_9BACL</name>
<dbReference type="InterPro" id="IPR025377">
    <property type="entry name" value="DUF4367"/>
</dbReference>
<proteinExistence type="predicted"/>
<dbReference type="Pfam" id="PF14285">
    <property type="entry name" value="DUF4367"/>
    <property type="match status" value="1"/>
</dbReference>
<evidence type="ECO:0000313" key="3">
    <source>
        <dbReference type="EMBL" id="MFC4597517.1"/>
    </source>
</evidence>
<dbReference type="RefSeq" id="WP_378092793.1">
    <property type="nucleotide sequence ID" value="NZ_JBHSEP010000002.1"/>
</dbReference>
<evidence type="ECO:0000313" key="4">
    <source>
        <dbReference type="Proteomes" id="UP001596028"/>
    </source>
</evidence>
<organism evidence="3 4">
    <name type="scientific">Cohnella hongkongensis</name>
    <dbReference type="NCBI Taxonomy" id="178337"/>
    <lineage>
        <taxon>Bacteria</taxon>
        <taxon>Bacillati</taxon>
        <taxon>Bacillota</taxon>
        <taxon>Bacilli</taxon>
        <taxon>Bacillales</taxon>
        <taxon>Paenibacillaceae</taxon>
        <taxon>Cohnella</taxon>
    </lineage>
</organism>
<accession>A0ABV9F9K0</accession>
<protein>
    <submittedName>
        <fullName evidence="3">DUF4367 domain-containing protein</fullName>
    </submittedName>
</protein>
<sequence length="264" mass="29175">MNNAQFDRLFDAAFEGADMPEKEGPSVDHRASWQRVRQRLNAQRRKKSIRSMLAKLAVVSASLALGAFLFGSDRAVKAIEPIYTTIKEYPSGLLNLIFGRDEHSAPYGAKTSPPPAHLEGLSFERVNDSTLMATVTEAQANSLLSFRPPAFEYLPEGVAFHNAVLYFQDGEEKANYAVFRLRSEQDDILSVVMQKVDARSSFGTRNTQDGISSQTLQLSDGPAILLTENDASSTLETITNGIRFSISGKFDVETLVRIYEGMRG</sequence>
<feature type="domain" description="DUF4367" evidence="2">
    <location>
        <begin position="149"/>
        <end position="262"/>
    </location>
</feature>
<gene>
    <name evidence="3" type="ORF">ACFO3S_04655</name>
</gene>
<dbReference type="Proteomes" id="UP001596028">
    <property type="component" value="Unassembled WGS sequence"/>
</dbReference>
<keyword evidence="4" id="KW-1185">Reference proteome</keyword>
<keyword evidence="1" id="KW-1133">Transmembrane helix</keyword>
<dbReference type="EMBL" id="JBHSEP010000002">
    <property type="protein sequence ID" value="MFC4597517.1"/>
    <property type="molecule type" value="Genomic_DNA"/>
</dbReference>
<evidence type="ECO:0000256" key="1">
    <source>
        <dbReference type="SAM" id="Phobius"/>
    </source>
</evidence>
<comment type="caution">
    <text evidence="3">The sequence shown here is derived from an EMBL/GenBank/DDBJ whole genome shotgun (WGS) entry which is preliminary data.</text>
</comment>
<feature type="transmembrane region" description="Helical" evidence="1">
    <location>
        <begin position="53"/>
        <end position="71"/>
    </location>
</feature>
<keyword evidence="1" id="KW-0812">Transmembrane</keyword>
<reference evidence="4" key="1">
    <citation type="journal article" date="2019" name="Int. J. Syst. Evol. Microbiol.">
        <title>The Global Catalogue of Microorganisms (GCM) 10K type strain sequencing project: providing services to taxonomists for standard genome sequencing and annotation.</title>
        <authorList>
            <consortium name="The Broad Institute Genomics Platform"/>
            <consortium name="The Broad Institute Genome Sequencing Center for Infectious Disease"/>
            <person name="Wu L."/>
            <person name="Ma J."/>
        </authorList>
    </citation>
    <scope>NUCLEOTIDE SEQUENCE [LARGE SCALE GENOMIC DNA]</scope>
    <source>
        <strain evidence="4">CCUG 49571</strain>
    </source>
</reference>
<evidence type="ECO:0000259" key="2">
    <source>
        <dbReference type="Pfam" id="PF14285"/>
    </source>
</evidence>